<dbReference type="Proteomes" id="UP001300502">
    <property type="component" value="Unassembled WGS sequence"/>
</dbReference>
<keyword evidence="2" id="KW-1185">Reference proteome</keyword>
<dbReference type="AlphaFoldDB" id="A0AAV9I637"/>
<evidence type="ECO:0008006" key="3">
    <source>
        <dbReference type="Google" id="ProtNLM"/>
    </source>
</evidence>
<evidence type="ECO:0000313" key="1">
    <source>
        <dbReference type="EMBL" id="KAK4522559.1"/>
    </source>
</evidence>
<dbReference type="EMBL" id="JANCYU010000006">
    <property type="protein sequence ID" value="KAK4522559.1"/>
    <property type="molecule type" value="Genomic_DNA"/>
</dbReference>
<organism evidence="1 2">
    <name type="scientific">Galdieria yellowstonensis</name>
    <dbReference type="NCBI Taxonomy" id="3028027"/>
    <lineage>
        <taxon>Eukaryota</taxon>
        <taxon>Rhodophyta</taxon>
        <taxon>Bangiophyceae</taxon>
        <taxon>Galdieriales</taxon>
        <taxon>Galdieriaceae</taxon>
        <taxon>Galdieria</taxon>
    </lineage>
</organism>
<gene>
    <name evidence="1" type="ORF">GAYE_PCTG10G0449</name>
</gene>
<sequence length="95" mass="11486">METDQEQEQEIDVTLTPEELREQARRLDKLAKEWREERLQEEREANRKFGFVPFAETINGRFAMFFFIVGLLTEYWTGFTIVDQIEYMLEILGFK</sequence>
<accession>A0AAV9I637</accession>
<dbReference type="SUPFAM" id="SSF103511">
    <property type="entry name" value="Chlorophyll a-b binding protein"/>
    <property type="match status" value="1"/>
</dbReference>
<protein>
    <recommendedName>
        <fullName evidence="3">High light inducible protein</fullName>
    </recommendedName>
</protein>
<proteinExistence type="predicted"/>
<reference evidence="1 2" key="1">
    <citation type="submission" date="2022-07" db="EMBL/GenBank/DDBJ databases">
        <title>Genome-wide signatures of adaptation to extreme environments.</title>
        <authorList>
            <person name="Cho C.H."/>
            <person name="Yoon H.S."/>
        </authorList>
    </citation>
    <scope>NUCLEOTIDE SEQUENCE [LARGE SCALE GENOMIC DNA]</scope>
    <source>
        <strain evidence="1 2">108.79 E11</strain>
    </source>
</reference>
<name>A0AAV9I637_9RHOD</name>
<evidence type="ECO:0000313" key="2">
    <source>
        <dbReference type="Proteomes" id="UP001300502"/>
    </source>
</evidence>
<comment type="caution">
    <text evidence="1">The sequence shown here is derived from an EMBL/GenBank/DDBJ whole genome shotgun (WGS) entry which is preliminary data.</text>
</comment>